<dbReference type="RefSeq" id="WP_138721332.1">
    <property type="nucleotide sequence ID" value="NZ_SSHJ02000001.1"/>
</dbReference>
<gene>
    <name evidence="1" type="ORF">E6A44_001115</name>
</gene>
<evidence type="ECO:0000313" key="1">
    <source>
        <dbReference type="EMBL" id="MFN0254154.1"/>
    </source>
</evidence>
<keyword evidence="2" id="KW-1185">Reference proteome</keyword>
<sequence length="263" mass="30369">MGFDISYHPIKKEEIKEWYFDALKDASSISKTAQQFNIDDFYQQKYIDIIQIALQTQPSETFETTHGYYIANIQGICRTYFYTRGSAYSFLISEKPYFKNYTTDLKALFSDSFENPISNSITTNYSSGVYVSEEQVAKLLHDYQTDENVKNDLDTFYSHGRIEIFLKALQYAKENGLGVLEATEVVEPNPMDLNQSKCYSNLFNCDRDGALLYREAAMEQIRAIEEQNNIQSGEIANKAAYVTTQVPETEQKEKKGFWKHLFG</sequence>
<protein>
    <submittedName>
        <fullName evidence="1">Uncharacterized protein</fullName>
    </submittedName>
</protein>
<accession>A0ABW9J0V0</accession>
<comment type="caution">
    <text evidence="1">The sequence shown here is derived from an EMBL/GenBank/DDBJ whole genome shotgun (WGS) entry which is preliminary data.</text>
</comment>
<dbReference type="EMBL" id="SSHJ02000001">
    <property type="protein sequence ID" value="MFN0254154.1"/>
    <property type="molecule type" value="Genomic_DNA"/>
</dbReference>
<evidence type="ECO:0000313" key="2">
    <source>
        <dbReference type="Proteomes" id="UP001517247"/>
    </source>
</evidence>
<proteinExistence type="predicted"/>
<dbReference type="Proteomes" id="UP001517247">
    <property type="component" value="Unassembled WGS sequence"/>
</dbReference>
<name>A0ABW9J0V0_9SPHI</name>
<organism evidence="1 2">
    <name type="scientific">Pedobacter ureilyticus</name>
    <dbReference type="NCBI Taxonomy" id="1393051"/>
    <lineage>
        <taxon>Bacteria</taxon>
        <taxon>Pseudomonadati</taxon>
        <taxon>Bacteroidota</taxon>
        <taxon>Sphingobacteriia</taxon>
        <taxon>Sphingobacteriales</taxon>
        <taxon>Sphingobacteriaceae</taxon>
        <taxon>Pedobacter</taxon>
    </lineage>
</organism>
<reference evidence="1 2" key="1">
    <citation type="submission" date="2024-12" db="EMBL/GenBank/DDBJ databases">
        <authorList>
            <person name="Hu S."/>
        </authorList>
    </citation>
    <scope>NUCLEOTIDE SEQUENCE [LARGE SCALE GENOMIC DNA]</scope>
    <source>
        <strain evidence="1 2">THG-T11</strain>
    </source>
</reference>